<dbReference type="AlphaFoldDB" id="A0AAV7SNQ0"/>
<gene>
    <name evidence="2" type="ORF">NDU88_006077</name>
</gene>
<feature type="region of interest" description="Disordered" evidence="1">
    <location>
        <begin position="1"/>
        <end position="58"/>
    </location>
</feature>
<feature type="compositionally biased region" description="Low complexity" evidence="1">
    <location>
        <begin position="9"/>
        <end position="18"/>
    </location>
</feature>
<dbReference type="Proteomes" id="UP001066276">
    <property type="component" value="Chromosome 4_2"/>
</dbReference>
<dbReference type="EMBL" id="JANPWB010000008">
    <property type="protein sequence ID" value="KAJ1165660.1"/>
    <property type="molecule type" value="Genomic_DNA"/>
</dbReference>
<comment type="caution">
    <text evidence="2">The sequence shown here is derived from an EMBL/GenBank/DDBJ whole genome shotgun (WGS) entry which is preliminary data.</text>
</comment>
<reference evidence="2" key="1">
    <citation type="journal article" date="2022" name="bioRxiv">
        <title>Sequencing and chromosome-scale assembly of the giantPleurodeles waltlgenome.</title>
        <authorList>
            <person name="Brown T."/>
            <person name="Elewa A."/>
            <person name="Iarovenko S."/>
            <person name="Subramanian E."/>
            <person name="Araus A.J."/>
            <person name="Petzold A."/>
            <person name="Susuki M."/>
            <person name="Suzuki K.-i.T."/>
            <person name="Hayashi T."/>
            <person name="Toyoda A."/>
            <person name="Oliveira C."/>
            <person name="Osipova E."/>
            <person name="Leigh N.D."/>
            <person name="Simon A."/>
            <person name="Yun M.H."/>
        </authorList>
    </citation>
    <scope>NUCLEOTIDE SEQUENCE</scope>
    <source>
        <strain evidence="2">20211129_DDA</strain>
        <tissue evidence="2">Liver</tissue>
    </source>
</reference>
<name>A0AAV7SNQ0_PLEWA</name>
<organism evidence="2 3">
    <name type="scientific">Pleurodeles waltl</name>
    <name type="common">Iberian ribbed newt</name>
    <dbReference type="NCBI Taxonomy" id="8319"/>
    <lineage>
        <taxon>Eukaryota</taxon>
        <taxon>Metazoa</taxon>
        <taxon>Chordata</taxon>
        <taxon>Craniata</taxon>
        <taxon>Vertebrata</taxon>
        <taxon>Euteleostomi</taxon>
        <taxon>Amphibia</taxon>
        <taxon>Batrachia</taxon>
        <taxon>Caudata</taxon>
        <taxon>Salamandroidea</taxon>
        <taxon>Salamandridae</taxon>
        <taxon>Pleurodelinae</taxon>
        <taxon>Pleurodeles</taxon>
    </lineage>
</organism>
<keyword evidence="3" id="KW-1185">Reference proteome</keyword>
<accession>A0AAV7SNQ0</accession>
<sequence length="84" mass="8550">MAEPEIGLARPAPAARSGPAGGGGVHMEPQQPLVRRAARAAASCGEKGASGPINKPGCILRQRRRGGACPGFRGLRLVPWPGGM</sequence>
<evidence type="ECO:0000313" key="3">
    <source>
        <dbReference type="Proteomes" id="UP001066276"/>
    </source>
</evidence>
<evidence type="ECO:0000313" key="2">
    <source>
        <dbReference type="EMBL" id="KAJ1165660.1"/>
    </source>
</evidence>
<protein>
    <submittedName>
        <fullName evidence="2">Uncharacterized protein</fullName>
    </submittedName>
</protein>
<proteinExistence type="predicted"/>
<evidence type="ECO:0000256" key="1">
    <source>
        <dbReference type="SAM" id="MobiDB-lite"/>
    </source>
</evidence>